<feature type="transmembrane region" description="Helical" evidence="1">
    <location>
        <begin position="14"/>
        <end position="37"/>
    </location>
</feature>
<organism evidence="2 3">
    <name type="scientific">Corynebacterium atypicum</name>
    <dbReference type="NCBI Taxonomy" id="191610"/>
    <lineage>
        <taxon>Bacteria</taxon>
        <taxon>Bacillati</taxon>
        <taxon>Actinomycetota</taxon>
        <taxon>Actinomycetes</taxon>
        <taxon>Mycobacteriales</taxon>
        <taxon>Corynebacteriaceae</taxon>
        <taxon>Corynebacterium</taxon>
    </lineage>
</organism>
<proteinExistence type="predicted"/>
<protein>
    <submittedName>
        <fullName evidence="2">Uncharacterized protein</fullName>
    </submittedName>
</protein>
<accession>A0ABM5QNK3</accession>
<dbReference type="EMBL" id="CP008944">
    <property type="protein sequence ID" value="AIG64420.1"/>
    <property type="molecule type" value="Genomic_DNA"/>
</dbReference>
<keyword evidence="3" id="KW-1185">Reference proteome</keyword>
<gene>
    <name evidence="2" type="ORF">CATYP_07275</name>
</gene>
<evidence type="ECO:0000313" key="2">
    <source>
        <dbReference type="EMBL" id="AIG64420.1"/>
    </source>
</evidence>
<evidence type="ECO:0000313" key="3">
    <source>
        <dbReference type="Proteomes" id="UP000028504"/>
    </source>
</evidence>
<keyword evidence="1" id="KW-0812">Transmembrane</keyword>
<dbReference type="Proteomes" id="UP000028504">
    <property type="component" value="Chromosome"/>
</dbReference>
<feature type="transmembrane region" description="Helical" evidence="1">
    <location>
        <begin position="43"/>
        <end position="61"/>
    </location>
</feature>
<keyword evidence="1" id="KW-1133">Transmembrane helix</keyword>
<reference evidence="2 3" key="1">
    <citation type="submission" date="2014-07" db="EMBL/GenBank/DDBJ databases">
        <title>Complete genome sequence of Corynebacterium atypicum DSM 44849: identifiction of the mycolic acid biosynthesis genes.</title>
        <authorList>
            <person name="Tippelt A."/>
            <person name="Mollmann S."/>
            <person name="Albersmeier A."/>
            <person name="Jaenicke S."/>
            <person name="Ruckert C."/>
            <person name="Tauch A."/>
        </authorList>
    </citation>
    <scope>NUCLEOTIDE SEQUENCE [LARGE SCALE GENOMIC DNA]</scope>
    <source>
        <strain evidence="2 3">R2070</strain>
    </source>
</reference>
<sequence length="74" mass="8176">MASTPLTNGVGRQLFYAMTLITIGLALCAFVLLVLTVTTGHPLSIVGLFLTLAAATIAWIIDLRRTRRRRRKLH</sequence>
<evidence type="ECO:0000256" key="1">
    <source>
        <dbReference type="SAM" id="Phobius"/>
    </source>
</evidence>
<name>A0ABM5QNK3_9CORY</name>
<keyword evidence="1" id="KW-0472">Membrane</keyword>